<feature type="region of interest" description="Disordered" evidence="1">
    <location>
        <begin position="315"/>
        <end position="337"/>
    </location>
</feature>
<accession>A0A6J2W3D7</accession>
<protein>
    <submittedName>
        <fullName evidence="3">SUMO-interacting motif-containing protein 1</fullName>
    </submittedName>
</protein>
<dbReference type="GO" id="GO:0032184">
    <property type="term" value="F:SUMO polymer binding"/>
    <property type="evidence" value="ECO:0007669"/>
    <property type="project" value="TreeGrafter"/>
</dbReference>
<proteinExistence type="predicted"/>
<evidence type="ECO:0000313" key="3">
    <source>
        <dbReference type="RefSeq" id="XP_030639870.1"/>
    </source>
</evidence>
<dbReference type="OrthoDB" id="6088715at2759"/>
<feature type="region of interest" description="Disordered" evidence="1">
    <location>
        <begin position="56"/>
        <end position="141"/>
    </location>
</feature>
<reference evidence="3" key="1">
    <citation type="submission" date="2025-08" db="UniProtKB">
        <authorList>
            <consortium name="RefSeq"/>
        </authorList>
    </citation>
    <scope>IDENTIFICATION</scope>
</reference>
<dbReference type="Proteomes" id="UP000504632">
    <property type="component" value="Chromosome 1"/>
</dbReference>
<dbReference type="InParanoid" id="A0A6J2W3D7"/>
<sequence>MEDVISVSSGSEEDSDIEVIGSYCDDKEDAIPFIRAPFFTVKPVFINITSHRWARPRRKCPRSPSSPIEVVDLSDDSHPDNSEQQTPTPELLLSENENQTLGSPVTIIPENCRDTQRSNAQDENLDQKETTETSAQQLNSESTQYSCSFDSSVKPHTSSTNLQNNFHEVAAESTKDAQLRPLSPAECKLPELDTENRRALDSPNWLDNTPSPFSLDSAYYCPSEVDAVIYSDESNMPDTKDSSCTQTGDLPQQSLDFTEDVPKTISQDDPSLDASSSSMFFESVGYSKNYPPCVPLPQLSPPSIPVSSVASPTQSLVLQSSQHHTAPTQPVSPTSTEILASDTSDTNVFPTDLVLESPPSIPDLPSPLSLPELSPHSVNFEEEVEWGGVPSNVKPAEISPLGSWQGISERREDLLDDSFESELTEANTQDRQFVSRAQYLRLKKLMGEAVQDLVEEEDEDEGYGAAEPLCRQSLSLVYSTIEENYPEGTLQLLSDFLHPRFYPPPDITAHLLRGILLDPQSPDFLSAEAYNLLMQIQKYHPADISTVSWDWDLLTSAMEQKACTKKLRKEVLLMLLKYVLQILEDDFHCKLPMQRLHLSIAKATLSCDKKFTQVRDLINWLLDAAKQSIRNSRNDEKPKSERDDCLKMVLILQRMLVLALEVDRTPACSSNKLSQELCHALNCTAPSRELRLLLLGTLESRLLRCKLLELLLDQSCPDKRPLPMSLKLLLHFLQSSTPFPDPSDGLERWKKWDELVQLLWMLLLSYEEVIKGHLRCSVTERSTYSRAPMWTVNDEVTKTEVQRAAETFLSRALDDLGQALPTQVQESLSQLQEHVLDTCRH</sequence>
<dbReference type="RefSeq" id="XP_030639870.1">
    <property type="nucleotide sequence ID" value="XM_030784010.1"/>
</dbReference>
<evidence type="ECO:0000256" key="1">
    <source>
        <dbReference type="SAM" id="MobiDB-lite"/>
    </source>
</evidence>
<feature type="compositionally biased region" description="Polar residues" evidence="1">
    <location>
        <begin position="132"/>
        <end position="141"/>
    </location>
</feature>
<keyword evidence="2" id="KW-1185">Reference proteome</keyword>
<gene>
    <name evidence="3" type="primary">simc1</name>
</gene>
<dbReference type="PANTHER" id="PTHR23187:SF3">
    <property type="entry name" value="SUMO-INTERACTING MOTIF-CONTAINING PROTEIN 1"/>
    <property type="match status" value="1"/>
</dbReference>
<dbReference type="AlphaFoldDB" id="A0A6J2W3D7"/>
<dbReference type="GeneID" id="115820400"/>
<evidence type="ECO:0000313" key="2">
    <source>
        <dbReference type="Proteomes" id="UP000504632"/>
    </source>
</evidence>
<dbReference type="CTD" id="375484"/>
<dbReference type="PANTHER" id="PTHR23187">
    <property type="entry name" value="FLJ44216 PROTEIN-RELATED"/>
    <property type="match status" value="1"/>
</dbReference>
<dbReference type="InterPro" id="IPR052119">
    <property type="entry name" value="ElonginBC-PRC2_ViralRestrict"/>
</dbReference>
<organism evidence="2 3">
    <name type="scientific">Chanos chanos</name>
    <name type="common">Milkfish</name>
    <name type="synonym">Mugil chanos</name>
    <dbReference type="NCBI Taxonomy" id="29144"/>
    <lineage>
        <taxon>Eukaryota</taxon>
        <taxon>Metazoa</taxon>
        <taxon>Chordata</taxon>
        <taxon>Craniata</taxon>
        <taxon>Vertebrata</taxon>
        <taxon>Euteleostomi</taxon>
        <taxon>Actinopterygii</taxon>
        <taxon>Neopterygii</taxon>
        <taxon>Teleostei</taxon>
        <taxon>Ostariophysi</taxon>
        <taxon>Gonorynchiformes</taxon>
        <taxon>Chanidae</taxon>
        <taxon>Chanos</taxon>
    </lineage>
</organism>
<name>A0A6J2W3D7_CHACN</name>